<dbReference type="Proteomes" id="UP001390963">
    <property type="component" value="Unassembled WGS sequence"/>
</dbReference>
<dbReference type="EMBL" id="JBANCF010000002">
    <property type="protein sequence ID" value="MEM0572555.1"/>
    <property type="molecule type" value="Genomic_DNA"/>
</dbReference>
<reference evidence="2 5" key="1">
    <citation type="submission" date="2024-01" db="EMBL/GenBank/DDBJ databases">
        <title>Aequorivita flavus sp. nov., isolated from deep-sea sediment.</title>
        <authorList>
            <person name="Chen X."/>
        </authorList>
    </citation>
    <scope>NUCLEOTIDE SEQUENCE</scope>
    <source>
        <strain evidence="2">MCCC 1A16923</strain>
        <strain evidence="3 5">MCCC 1A16935</strain>
    </source>
</reference>
<proteinExistence type="predicted"/>
<keyword evidence="5" id="KW-1185">Reference proteome</keyword>
<dbReference type="EMBL" id="JAZBJM010000002">
    <property type="protein sequence ID" value="MEM0517638.1"/>
    <property type="molecule type" value="Genomic_DNA"/>
</dbReference>
<evidence type="ECO:0000313" key="2">
    <source>
        <dbReference type="EMBL" id="MEM0517638.1"/>
    </source>
</evidence>
<dbReference type="RefSeq" id="WP_342686856.1">
    <property type="nucleotide sequence ID" value="NZ_JAZBJM010000002.1"/>
</dbReference>
<gene>
    <name evidence="3" type="ORF">VZD24_03420</name>
    <name evidence="2" type="ORF">VZD85_04685</name>
</gene>
<name>A0AB35YNM8_9FLAO</name>
<comment type="caution">
    <text evidence="2">The sequence shown here is derived from an EMBL/GenBank/DDBJ whole genome shotgun (WGS) entry which is preliminary data.</text>
</comment>
<evidence type="ECO:0000256" key="1">
    <source>
        <dbReference type="SAM" id="SignalP"/>
    </source>
</evidence>
<dbReference type="AlphaFoldDB" id="A0AB35YNM8"/>
<organism evidence="2 4">
    <name type="scientific">Aequorivita flava</name>
    <dbReference type="NCBI Taxonomy" id="3114371"/>
    <lineage>
        <taxon>Bacteria</taxon>
        <taxon>Pseudomonadati</taxon>
        <taxon>Bacteroidota</taxon>
        <taxon>Flavobacteriia</taxon>
        <taxon>Flavobacteriales</taxon>
        <taxon>Flavobacteriaceae</taxon>
        <taxon>Aequorivita</taxon>
    </lineage>
</organism>
<evidence type="ECO:0000313" key="3">
    <source>
        <dbReference type="EMBL" id="MEM0572555.1"/>
    </source>
</evidence>
<feature type="signal peptide" evidence="1">
    <location>
        <begin position="1"/>
        <end position="18"/>
    </location>
</feature>
<protein>
    <submittedName>
        <fullName evidence="2">Uncharacterized protein</fullName>
    </submittedName>
</protein>
<evidence type="ECO:0000313" key="4">
    <source>
        <dbReference type="Proteomes" id="UP001388259"/>
    </source>
</evidence>
<feature type="chain" id="PRO_5044189452" evidence="1">
    <location>
        <begin position="19"/>
        <end position="523"/>
    </location>
</feature>
<dbReference type="Proteomes" id="UP001388259">
    <property type="component" value="Unassembled WGS sequence"/>
</dbReference>
<evidence type="ECO:0000313" key="5">
    <source>
        <dbReference type="Proteomes" id="UP001390963"/>
    </source>
</evidence>
<sequence length="523" mass="60467">MKAILLSIFLLLSAISYAQTDSLKITASEIFKDEKFKTTLLFAKEDTNGDIFTVRNYYSSVSNPKGYYIEHYSKDLKLLKRTTVDVNRNEIKGLFLTEDSVVLLQFQYNYKAKEYAFATLTSSKENFNFSEKEIYAIDRKRLNKYDHFGIRSEPEYNLHHNYNFGDIVESENGEFIALNLFTKTKKGSALLVIAFNKNFEKLYEYEFESLISFKEMASKPLQLQYFNMVMSNDGTVYFLGRVFNDKIILEKKNAPNYYFILFSADKVSKKQQPISIMSNNIIRSLQLVNNADKLAAVGLYTDPSTTGFFDNYMGYSGVVRFNLNPKTLATSTESFQPFSEEFMVEKYGKVKEKLKSFLSYRSTFMLENGDIIINAEEFWMDGSGDYVNANRIYKDIISCRISGNGELVWAKNINKKQSAWSLDNIPFLSYASTTKNNVSYYFVNAASDLKILKNNEVEFKEGPRLYLLKMYETGAFRYEKILYPDIYNAHLGLRFGIMLNKSDILVQAESNDKPMMVKLAFED</sequence>
<keyword evidence="1" id="KW-0732">Signal</keyword>
<accession>A0AB35YNM8</accession>